<feature type="transmembrane region" description="Helical" evidence="5">
    <location>
        <begin position="169"/>
        <end position="190"/>
    </location>
</feature>
<dbReference type="Gene3D" id="1.10.287.1260">
    <property type="match status" value="1"/>
</dbReference>
<keyword evidence="4 5" id="KW-0472">Membrane</keyword>
<proteinExistence type="predicted"/>
<feature type="transmembrane region" description="Helical" evidence="5">
    <location>
        <begin position="92"/>
        <end position="109"/>
    </location>
</feature>
<gene>
    <name evidence="7" type="ORF">EV380_2093</name>
</gene>
<dbReference type="EMBL" id="SHLA01000001">
    <property type="protein sequence ID" value="RZU62496.1"/>
    <property type="molecule type" value="Genomic_DNA"/>
</dbReference>
<dbReference type="Pfam" id="PF00924">
    <property type="entry name" value="MS_channel_2nd"/>
    <property type="match status" value="1"/>
</dbReference>
<name>A0A4V2GA23_9MICC</name>
<feature type="transmembrane region" description="Helical" evidence="5">
    <location>
        <begin position="196"/>
        <end position="215"/>
    </location>
</feature>
<dbReference type="AlphaFoldDB" id="A0A4V2GA23"/>
<feature type="transmembrane region" description="Helical" evidence="5">
    <location>
        <begin position="121"/>
        <end position="141"/>
    </location>
</feature>
<dbReference type="Proteomes" id="UP000292685">
    <property type="component" value="Unassembled WGS sequence"/>
</dbReference>
<evidence type="ECO:0000256" key="3">
    <source>
        <dbReference type="ARBA" id="ARBA00022989"/>
    </source>
</evidence>
<organism evidence="7 8">
    <name type="scientific">Zhihengliuella halotolerans</name>
    <dbReference type="NCBI Taxonomy" id="370736"/>
    <lineage>
        <taxon>Bacteria</taxon>
        <taxon>Bacillati</taxon>
        <taxon>Actinomycetota</taxon>
        <taxon>Actinomycetes</taxon>
        <taxon>Micrococcales</taxon>
        <taxon>Micrococcaceae</taxon>
        <taxon>Zhihengliuella</taxon>
    </lineage>
</organism>
<evidence type="ECO:0000313" key="7">
    <source>
        <dbReference type="EMBL" id="RZU62496.1"/>
    </source>
</evidence>
<dbReference type="GO" id="GO:0055085">
    <property type="term" value="P:transmembrane transport"/>
    <property type="evidence" value="ECO:0007669"/>
    <property type="project" value="InterPro"/>
</dbReference>
<dbReference type="PANTHER" id="PTHR30566">
    <property type="entry name" value="YNAI-RELATED MECHANOSENSITIVE ION CHANNEL"/>
    <property type="match status" value="1"/>
</dbReference>
<dbReference type="InterPro" id="IPR006685">
    <property type="entry name" value="MscS_channel_2nd"/>
</dbReference>
<feature type="transmembrane region" description="Helical" evidence="5">
    <location>
        <begin position="47"/>
        <end position="71"/>
    </location>
</feature>
<evidence type="ECO:0000256" key="1">
    <source>
        <dbReference type="ARBA" id="ARBA00004370"/>
    </source>
</evidence>
<keyword evidence="3 5" id="KW-1133">Transmembrane helix</keyword>
<evidence type="ECO:0000256" key="5">
    <source>
        <dbReference type="SAM" id="Phobius"/>
    </source>
</evidence>
<dbReference type="PANTHER" id="PTHR30566:SF25">
    <property type="entry name" value="INNER MEMBRANE PROTEIN"/>
    <property type="match status" value="1"/>
</dbReference>
<comment type="caution">
    <text evidence="7">The sequence shown here is derived from an EMBL/GenBank/DDBJ whole genome shotgun (WGS) entry which is preliminary data.</text>
</comment>
<dbReference type="InterPro" id="IPR023408">
    <property type="entry name" value="MscS_beta-dom_sf"/>
</dbReference>
<comment type="subcellular location">
    <subcellularLocation>
        <location evidence="1">Membrane</location>
    </subcellularLocation>
</comment>
<sequence>MLWQSGCMRSLVFTAASESPSTADPVPMDGGMGELTESAVRDMPEYLQPWVGAGIAVVVAFVVTWIGAALVNRVLRRRPELRDDIGRSRWPIFVVLSSVGTVGSLEVTAPEAEWRGASNLLLLAVTIAAIAWLIVVLLHLVESALLSKYRSENSVDARRMAKLRTQVGLLRRVAVAVVLVLAVAGILLLIPEVRALGAGILASAGLISVIAGMAVQSTLSNVIAGLQIAFTDSLRVEDTVFVEGARGNVEEITLTYVVVRLIDDVRLILPSTYFTTTPFRNYSRGTSEVSGGISLELTWKAPVEVLRAKLEEELQQNEYWDGRSSDLSVTDAKGGLMTVYIWLSARNAGDLWSLHNSVREALVTELQQNYPDALPKPVIQAAGE</sequence>
<evidence type="ECO:0000256" key="4">
    <source>
        <dbReference type="ARBA" id="ARBA00023136"/>
    </source>
</evidence>
<evidence type="ECO:0000256" key="2">
    <source>
        <dbReference type="ARBA" id="ARBA00022692"/>
    </source>
</evidence>
<feature type="domain" description="Mechanosensitive ion channel MscS" evidence="6">
    <location>
        <begin position="218"/>
        <end position="284"/>
    </location>
</feature>
<dbReference type="SUPFAM" id="SSF50182">
    <property type="entry name" value="Sm-like ribonucleoproteins"/>
    <property type="match status" value="1"/>
</dbReference>
<dbReference type="Gene3D" id="2.30.30.60">
    <property type="match status" value="1"/>
</dbReference>
<protein>
    <submittedName>
        <fullName evidence="7">Mechanosensitive ion channel-like protein</fullName>
    </submittedName>
</protein>
<reference evidence="7 8" key="1">
    <citation type="submission" date="2019-02" db="EMBL/GenBank/DDBJ databases">
        <title>Sequencing the genomes of 1000 actinobacteria strains.</title>
        <authorList>
            <person name="Klenk H.-P."/>
        </authorList>
    </citation>
    <scope>NUCLEOTIDE SEQUENCE [LARGE SCALE GENOMIC DNA]</scope>
    <source>
        <strain evidence="7 8">DSM 17364</strain>
    </source>
</reference>
<evidence type="ECO:0000313" key="8">
    <source>
        <dbReference type="Proteomes" id="UP000292685"/>
    </source>
</evidence>
<accession>A0A4V2GA23</accession>
<keyword evidence="8" id="KW-1185">Reference proteome</keyword>
<dbReference type="InterPro" id="IPR010920">
    <property type="entry name" value="LSM_dom_sf"/>
</dbReference>
<evidence type="ECO:0000259" key="6">
    <source>
        <dbReference type="Pfam" id="PF00924"/>
    </source>
</evidence>
<dbReference type="GO" id="GO:0016020">
    <property type="term" value="C:membrane"/>
    <property type="evidence" value="ECO:0007669"/>
    <property type="project" value="UniProtKB-SubCell"/>
</dbReference>
<keyword evidence="2 5" id="KW-0812">Transmembrane</keyword>